<dbReference type="Pfam" id="PF26557">
    <property type="entry name" value="Cullin_AB"/>
    <property type="match status" value="1"/>
</dbReference>
<evidence type="ECO:0000259" key="7">
    <source>
        <dbReference type="PROSITE" id="PS50011"/>
    </source>
</evidence>
<feature type="region of interest" description="Disordered" evidence="6">
    <location>
        <begin position="825"/>
        <end position="844"/>
    </location>
</feature>
<dbReference type="InterPro" id="IPR011009">
    <property type="entry name" value="Kinase-like_dom_sf"/>
</dbReference>
<dbReference type="InterPro" id="IPR059120">
    <property type="entry name" value="Cullin-like_AB"/>
</dbReference>
<dbReference type="Pfam" id="PF07714">
    <property type="entry name" value="PK_Tyr_Ser-Thr"/>
    <property type="match status" value="3"/>
</dbReference>
<evidence type="ECO:0000313" key="10">
    <source>
        <dbReference type="Proteomes" id="UP000663874"/>
    </source>
</evidence>
<evidence type="ECO:0000256" key="3">
    <source>
        <dbReference type="ARBA" id="ARBA00022840"/>
    </source>
</evidence>
<feature type="domain" description="Protein kinase" evidence="7">
    <location>
        <begin position="303"/>
        <end position="573"/>
    </location>
</feature>
<dbReference type="SUPFAM" id="SSF74788">
    <property type="entry name" value="Cullin repeat-like"/>
    <property type="match status" value="1"/>
</dbReference>
<dbReference type="GO" id="GO:0006511">
    <property type="term" value="P:ubiquitin-dependent protein catabolic process"/>
    <property type="evidence" value="ECO:0007669"/>
    <property type="project" value="InterPro"/>
</dbReference>
<sequence length="1635" mass="191292">MAILSKYKLEKYEFGTHIQKRQQLYGLSGKIIYEGRWTSGRTDAIIIVEMNEMIAEREARFYLEVNDHRNIIRTYGYVENTLNLTIFIQEFAELADLAGVLMDNQIPISQTILVEMFLQITDAMSYIASNKIVHCDLGCRNVLVFRLDSFEAKNNLVKITDFGLARWIDQPPPNEKELIIPIRFCAPEILRNNHHSNYSEKSDVYSMGVLMWEALSNSEIPYSSIAEDDDVIQKKLNNEKLKKPTDCDHQLWVLMNKCWHEDPEQRPTFDEINNKLSYMEVSKVQHHQTSDEYYKTRIKYDYKLNVHVQIKGSSNRQLPAIHQAEWKTDETSSIVLIEKTEELSESEKLLYTTYNKHDHIVYTYGFVENNRGSIMILQEKAPHGNLRELLDSSQFNPSPQVLIEIFSQILNAMIHITDQELVHGDLRCENVLVFKIDSSEPKRNLVKLTNFSLAHENDPALVDDRRLSIPVRYCAPEIIRSAGRSNYSDMSDVYSMGVLMWQACSNGKLPYESSTKTSEVRQRKLNGEILPKPFICDKQIWDIMKDCWLNEPNIRFNFKEMKRRFSNINHDFIETYKYELNVNVKQLRQLNGRFYKAQWIPKKEPSIVLMTMNEETAEREASFYMNFKSHPNIIDTFGFVKNDHRLIKLLQEEAPYGDLETLLQKGNFQPSEKVLVAIFLQITEAMIYIANQKIVHGDLRCANVLVFQMDSADSKRNSVKLTNFSMMCPIDHPVSTRRVREDLIQYYAPEIRRFDNQSKYTEFSDVYSMGILMWQACSNGTIPIKRRTTNGDIQQKPKDCNDQLWSVIEMCYCDEPTIRLSETRPIFTNDDDDDDTISKTPKKHTSSEIRIHFTRCKYCGERCLGSQLTEHKQTCSSRTRPIFIAHCDYCGQQCLSDEKLAHEQSCPMKIPATVHQSPKLVRSKDNNNDAGRNRRRENKTHDRPIRINQETVASNPQQFVRLTQCRYCHREYSSADIRKHGQSCPLKPPQTNPPYPLPVNATCRYCYGQLPQNAIQAHEVVSEFIENLFITELPCEFSKHDINEWLKQIWQKNFFKPLIPNMTLACLNLINIESQYTSIDVKLIKNMTKFYSNKIDVNNNNSITIDLYQKFFQSQLEKVIENISYPMIFYDEQEGIYKYIDKVISYLNEEANCIGPYLSIFEKQSFIEQIFIRDSLSIVINKIEMILKKQQYENLIHLLERFNQMPMVKNQLASMFENFIYQTGIEAIEHIKQTAINNPKVYVETIVGIHEKFWNLVNDVFQNKRNFNVALGKACWKFINQNSMIDDNRMKSPELLAKYCHKLLTKRDKIIDKNQFEEKLKQIILIFKYIDDKDIYESIYRKLLVKRLIKRLSISTDYEESMISSLKEVCGSQYVSKLNQMLNDVSINRVLNDEYRAYCESKQLVVENFSIMVFTSNSCPLSASSNIVLPNEIQLRYDNFTQFYAQRHNGRKLTCLYEYCTGELEINFIKQKNYIIEVSMYQMVILLIFNNSLEWTIEEIHNKTGMNIDVLILVLNSLLKSHLLICAQLNNKDLTETNIDTNYKIQLVNNYQSDKIQVNLDIEANPKEITTLGNVQTVIDDDRKMTIESLIIKTMKIHRQLAQEVLIKDKCIDNLIKKEYLMRVSKNPDVLQYLA</sequence>
<dbReference type="Proteomes" id="UP000663874">
    <property type="component" value="Unassembled WGS sequence"/>
</dbReference>
<feature type="region of interest" description="Disordered" evidence="6">
    <location>
        <begin position="911"/>
        <end position="942"/>
    </location>
</feature>
<dbReference type="InterPro" id="IPR036388">
    <property type="entry name" value="WH-like_DNA-bd_sf"/>
</dbReference>
<gene>
    <name evidence="9" type="ORF">FNK824_LOCUS17223</name>
</gene>
<organism evidence="9 10">
    <name type="scientific">Rotaria sordida</name>
    <dbReference type="NCBI Taxonomy" id="392033"/>
    <lineage>
        <taxon>Eukaryota</taxon>
        <taxon>Metazoa</taxon>
        <taxon>Spiralia</taxon>
        <taxon>Gnathifera</taxon>
        <taxon>Rotifera</taxon>
        <taxon>Eurotatoria</taxon>
        <taxon>Bdelloidea</taxon>
        <taxon>Philodinida</taxon>
        <taxon>Philodinidae</taxon>
        <taxon>Rotaria</taxon>
    </lineage>
</organism>
<dbReference type="InterPro" id="IPR016158">
    <property type="entry name" value="Cullin_homology"/>
</dbReference>
<evidence type="ECO:0000256" key="5">
    <source>
        <dbReference type="RuleBase" id="RU003829"/>
    </source>
</evidence>
<name>A0A819DPX9_9BILA</name>
<dbReference type="EMBL" id="CAJOBE010002706">
    <property type="protein sequence ID" value="CAF3838953.1"/>
    <property type="molecule type" value="Genomic_DNA"/>
</dbReference>
<dbReference type="InterPro" id="IPR036390">
    <property type="entry name" value="WH_DNA-bd_sf"/>
</dbReference>
<dbReference type="Pfam" id="PF00888">
    <property type="entry name" value="Cullin"/>
    <property type="match status" value="1"/>
</dbReference>
<dbReference type="PRINTS" id="PR00109">
    <property type="entry name" value="TYRKINASE"/>
</dbReference>
<evidence type="ECO:0000259" key="8">
    <source>
        <dbReference type="PROSITE" id="PS50069"/>
    </source>
</evidence>
<proteinExistence type="inferred from homology"/>
<dbReference type="InterPro" id="IPR019559">
    <property type="entry name" value="Cullin_neddylation_domain"/>
</dbReference>
<evidence type="ECO:0000256" key="6">
    <source>
        <dbReference type="SAM" id="MobiDB-lite"/>
    </source>
</evidence>
<dbReference type="InterPro" id="IPR000719">
    <property type="entry name" value="Prot_kinase_dom"/>
</dbReference>
<dbReference type="Gene3D" id="4.10.1030.10">
    <property type="entry name" value="Ring Box Chain A, domain 5"/>
    <property type="match status" value="1"/>
</dbReference>
<dbReference type="GO" id="GO:0031625">
    <property type="term" value="F:ubiquitin protein ligase binding"/>
    <property type="evidence" value="ECO:0007669"/>
    <property type="project" value="InterPro"/>
</dbReference>
<evidence type="ECO:0000256" key="2">
    <source>
        <dbReference type="ARBA" id="ARBA00022741"/>
    </source>
</evidence>
<dbReference type="InterPro" id="IPR050198">
    <property type="entry name" value="Non-receptor_tyrosine_kinases"/>
</dbReference>
<dbReference type="SUPFAM" id="SSF46785">
    <property type="entry name" value="Winged helix' DNA-binding domain"/>
    <property type="match status" value="1"/>
</dbReference>
<dbReference type="Gene3D" id="1.10.510.10">
    <property type="entry name" value="Transferase(Phosphotransferase) domain 1"/>
    <property type="match status" value="3"/>
</dbReference>
<dbReference type="SUPFAM" id="SSF75632">
    <property type="entry name" value="Cullin homology domain"/>
    <property type="match status" value="1"/>
</dbReference>
<feature type="domain" description="Protein kinase" evidence="7">
    <location>
        <begin position="3"/>
        <end position="279"/>
    </location>
</feature>
<reference evidence="9" key="1">
    <citation type="submission" date="2021-02" db="EMBL/GenBank/DDBJ databases">
        <authorList>
            <person name="Nowell W R."/>
        </authorList>
    </citation>
    <scope>NUCLEOTIDE SEQUENCE</scope>
</reference>
<feature type="domain" description="Protein kinase" evidence="7">
    <location>
        <begin position="558"/>
        <end position="837"/>
    </location>
</feature>
<dbReference type="InterPro" id="IPR036317">
    <property type="entry name" value="Cullin_homology_sf"/>
</dbReference>
<dbReference type="InterPro" id="IPR001245">
    <property type="entry name" value="Ser-Thr/Tyr_kinase_cat_dom"/>
</dbReference>
<dbReference type="Gene3D" id="1.10.10.10">
    <property type="entry name" value="Winged helix-like DNA-binding domain superfamily/Winged helix DNA-binding domain"/>
    <property type="match status" value="2"/>
</dbReference>
<protein>
    <submittedName>
        <fullName evidence="9">Uncharacterized protein</fullName>
    </submittedName>
</protein>
<dbReference type="SUPFAM" id="SSF56112">
    <property type="entry name" value="Protein kinase-like (PK-like)"/>
    <property type="match status" value="3"/>
</dbReference>
<dbReference type="InterPro" id="IPR008266">
    <property type="entry name" value="Tyr_kinase_AS"/>
</dbReference>
<accession>A0A819DPX9</accession>
<comment type="similarity">
    <text evidence="1 4 5">Belongs to the cullin family.</text>
</comment>
<keyword evidence="3" id="KW-0067">ATP-binding</keyword>
<dbReference type="PROSITE" id="PS50069">
    <property type="entry name" value="CULLIN_2"/>
    <property type="match status" value="1"/>
</dbReference>
<dbReference type="SMART" id="SM00884">
    <property type="entry name" value="Cullin_Nedd8"/>
    <property type="match status" value="1"/>
</dbReference>
<evidence type="ECO:0000313" key="9">
    <source>
        <dbReference type="EMBL" id="CAF3838953.1"/>
    </source>
</evidence>
<dbReference type="PROSITE" id="PS00109">
    <property type="entry name" value="PROTEIN_KINASE_TYR"/>
    <property type="match status" value="2"/>
</dbReference>
<dbReference type="PROSITE" id="PS50011">
    <property type="entry name" value="PROTEIN_KINASE_DOM"/>
    <property type="match status" value="3"/>
</dbReference>
<dbReference type="GO" id="GO:0005524">
    <property type="term" value="F:ATP binding"/>
    <property type="evidence" value="ECO:0007669"/>
    <property type="project" value="UniProtKB-KW"/>
</dbReference>
<dbReference type="Gene3D" id="1.20.1310.10">
    <property type="entry name" value="Cullin Repeats"/>
    <property type="match status" value="2"/>
</dbReference>
<dbReference type="InterPro" id="IPR001373">
    <property type="entry name" value="Cullin_N"/>
</dbReference>
<feature type="domain" description="Cullin family profile" evidence="8">
    <location>
        <begin position="1291"/>
        <end position="1519"/>
    </location>
</feature>
<evidence type="ECO:0000256" key="1">
    <source>
        <dbReference type="ARBA" id="ARBA00006019"/>
    </source>
</evidence>
<comment type="caution">
    <text evidence="9">The sequence shown here is derived from an EMBL/GenBank/DDBJ whole genome shotgun (WGS) entry which is preliminary data.</text>
</comment>
<evidence type="ECO:0000256" key="4">
    <source>
        <dbReference type="PROSITE-ProRule" id="PRU00330"/>
    </source>
</evidence>
<dbReference type="SMART" id="SM00182">
    <property type="entry name" value="CULLIN"/>
    <property type="match status" value="1"/>
</dbReference>
<dbReference type="InterPro" id="IPR016159">
    <property type="entry name" value="Cullin_repeat-like_dom_sf"/>
</dbReference>
<keyword evidence="2" id="KW-0547">Nucleotide-binding</keyword>
<dbReference type="GO" id="GO:0004672">
    <property type="term" value="F:protein kinase activity"/>
    <property type="evidence" value="ECO:0007669"/>
    <property type="project" value="InterPro"/>
</dbReference>
<dbReference type="PANTHER" id="PTHR24418">
    <property type="entry name" value="TYROSINE-PROTEIN KINASE"/>
    <property type="match status" value="1"/>
</dbReference>